<proteinExistence type="predicted"/>
<dbReference type="PANTHER" id="PTHR45632">
    <property type="entry name" value="LD33804P"/>
    <property type="match status" value="1"/>
</dbReference>
<evidence type="ECO:0000313" key="4">
    <source>
        <dbReference type="Proteomes" id="UP001154860"/>
    </source>
</evidence>
<organism evidence="3 4">
    <name type="scientific">Pseudomonas lactucae</name>
    <dbReference type="NCBI Taxonomy" id="2813360"/>
    <lineage>
        <taxon>Bacteria</taxon>
        <taxon>Pseudomonadati</taxon>
        <taxon>Pseudomonadota</taxon>
        <taxon>Gammaproteobacteria</taxon>
        <taxon>Pseudomonadales</taxon>
        <taxon>Pseudomonadaceae</taxon>
        <taxon>Pseudomonas</taxon>
    </lineage>
</organism>
<keyword evidence="1" id="KW-0880">Kelch repeat</keyword>
<dbReference type="InterPro" id="IPR015915">
    <property type="entry name" value="Kelch-typ_b-propeller"/>
</dbReference>
<evidence type="ECO:0000256" key="2">
    <source>
        <dbReference type="ARBA" id="ARBA00022737"/>
    </source>
</evidence>
<dbReference type="PANTHER" id="PTHR45632:SF3">
    <property type="entry name" value="KELCH-LIKE PROTEIN 32"/>
    <property type="match status" value="1"/>
</dbReference>
<keyword evidence="2" id="KW-0677">Repeat</keyword>
<gene>
    <name evidence="3" type="ORF">JWR99_19100</name>
</gene>
<evidence type="ECO:0000313" key="3">
    <source>
        <dbReference type="EMBL" id="MBN2977938.1"/>
    </source>
</evidence>
<dbReference type="InterPro" id="IPR006652">
    <property type="entry name" value="Kelch_1"/>
</dbReference>
<keyword evidence="4" id="KW-1185">Reference proteome</keyword>
<evidence type="ECO:0008006" key="5">
    <source>
        <dbReference type="Google" id="ProtNLM"/>
    </source>
</evidence>
<dbReference type="SUPFAM" id="SSF117281">
    <property type="entry name" value="Kelch motif"/>
    <property type="match status" value="1"/>
</dbReference>
<dbReference type="InterPro" id="IPR037293">
    <property type="entry name" value="Gal_Oxidase_central_sf"/>
</dbReference>
<dbReference type="SMART" id="SM00612">
    <property type="entry name" value="Kelch"/>
    <property type="match status" value="5"/>
</dbReference>
<reference evidence="3 4" key="1">
    <citation type="journal article" date="2021" name="Int. J. Syst. Evol. Microbiol.">
        <title>Pseudomonas lactucae sp. nov., a pathogen causing bacterial rot of lettuce in Japan.</title>
        <authorList>
            <person name="Sawada H."/>
            <person name="Fujikawa T."/>
            <person name="Satou M."/>
        </authorList>
    </citation>
    <scope>NUCLEOTIDE SEQUENCE [LARGE SCALE GENOMIC DNA]</scope>
    <source>
        <strain evidence="3 4">MAFF 301381</strain>
    </source>
</reference>
<comment type="caution">
    <text evidence="3">The sequence shown here is derived from an EMBL/GenBank/DDBJ whole genome shotgun (WGS) entry which is preliminary data.</text>
</comment>
<dbReference type="Gene3D" id="2.120.10.80">
    <property type="entry name" value="Kelch-type beta propeller"/>
    <property type="match status" value="1"/>
</dbReference>
<dbReference type="Proteomes" id="UP001154860">
    <property type="component" value="Unassembled WGS sequence"/>
</dbReference>
<dbReference type="EMBL" id="JAFHKJ010000084">
    <property type="protein sequence ID" value="MBN2977938.1"/>
    <property type="molecule type" value="Genomic_DNA"/>
</dbReference>
<protein>
    <recommendedName>
        <fullName evidence="5">Galactose oxidase</fullName>
    </recommendedName>
</protein>
<evidence type="ECO:0000256" key="1">
    <source>
        <dbReference type="ARBA" id="ARBA00022441"/>
    </source>
</evidence>
<dbReference type="Gene3D" id="2.130.10.80">
    <property type="entry name" value="Galactose oxidase/kelch, beta-propeller"/>
    <property type="match status" value="2"/>
</dbReference>
<sequence length="284" mass="30235">MSGDVLVVAGSNAGMAIGDTHLYDVSTDLWRAAGQLRTPRFAHTTTLLESGRVLVVGGNNLQFTGGQVQDSVELYDPNAQEWQLQGWLPVDCMDHTATLLQNERVLIVGGYSGRQNAALARAFIYDPSAVGHWSEVCPPPVPLMQHTATLLQEGRVLVCGGANEPFGSPQRHAFIYDPSLDSWERTSMCIDRKGHTATRLATGEVVVVGASSIGDPGSARTAELYDPLSGQWRLTAPLLDGRFGHSASCLCTGQVLIAGGARPVSHPTPLSSAELFTLTSQSLG</sequence>
<reference evidence="3 4" key="2">
    <citation type="journal article" date="2023" name="Plant Pathol.">
        <title>Dismantling and reorganizing Pseudomonas marginalis sensu#lato.</title>
        <authorList>
            <person name="Sawada H."/>
            <person name="Fujikawa T."/>
            <person name="Satou M."/>
        </authorList>
    </citation>
    <scope>NUCLEOTIDE SEQUENCE [LARGE SCALE GENOMIC DNA]</scope>
    <source>
        <strain evidence="3 4">MAFF 301381</strain>
    </source>
</reference>
<accession>A0A9X0YDM0</accession>
<dbReference type="AlphaFoldDB" id="A0A9X0YDM0"/>
<name>A0A9X0YDM0_9PSED</name>